<reference evidence="13 14" key="1">
    <citation type="submission" date="2019-01" db="EMBL/GenBank/DDBJ databases">
        <authorList>
            <consortium name="Pathogen Informatics"/>
        </authorList>
    </citation>
    <scope>NUCLEOTIDE SEQUENCE [LARGE SCALE GENOMIC DNA]</scope>
    <source>
        <strain evidence="13 14">NCTC10194</strain>
    </source>
</reference>
<feature type="domain" description="tRNA uridine 5-carboxymethylaminomethyl modification enzyme C-terminal subdomain" evidence="12">
    <location>
        <begin position="532"/>
        <end position="603"/>
    </location>
</feature>
<feature type="binding site" evidence="11">
    <location>
        <begin position="274"/>
        <end position="288"/>
    </location>
    <ligand>
        <name>NAD(+)</name>
        <dbReference type="ChEBI" id="CHEBI:57540"/>
    </ligand>
</feature>
<proteinExistence type="inferred from homology"/>
<dbReference type="AlphaFoldDB" id="A0A449AV77"/>
<evidence type="ECO:0000256" key="2">
    <source>
        <dbReference type="ARBA" id="ARBA00003717"/>
    </source>
</evidence>
<evidence type="ECO:0000256" key="1">
    <source>
        <dbReference type="ARBA" id="ARBA00001974"/>
    </source>
</evidence>
<dbReference type="RefSeq" id="WP_027333361.1">
    <property type="nucleotide sequence ID" value="NZ_LR215024.1"/>
</dbReference>
<keyword evidence="6 11" id="KW-0819">tRNA processing</keyword>
<dbReference type="InterPro" id="IPR002218">
    <property type="entry name" value="MnmG-rel"/>
</dbReference>
<keyword evidence="7 11" id="KW-0274">FAD</keyword>
<keyword evidence="11" id="KW-0963">Cytoplasm</keyword>
<dbReference type="InterPro" id="IPR040131">
    <property type="entry name" value="MnmG_N"/>
</dbReference>
<dbReference type="InterPro" id="IPR036188">
    <property type="entry name" value="FAD/NAD-bd_sf"/>
</dbReference>
<evidence type="ECO:0000256" key="9">
    <source>
        <dbReference type="ARBA" id="ARBA00025948"/>
    </source>
</evidence>
<keyword evidence="5 11" id="KW-0285">Flavoprotein</keyword>
<dbReference type="Gene3D" id="1.10.150.570">
    <property type="entry name" value="GidA associated domain, C-terminal subdomain"/>
    <property type="match status" value="1"/>
</dbReference>
<dbReference type="PROSITE" id="PS01281">
    <property type="entry name" value="GIDA_2"/>
    <property type="match status" value="1"/>
</dbReference>
<dbReference type="GO" id="GO:0030488">
    <property type="term" value="P:tRNA methylation"/>
    <property type="evidence" value="ECO:0007669"/>
    <property type="project" value="TreeGrafter"/>
</dbReference>
<evidence type="ECO:0000313" key="14">
    <source>
        <dbReference type="Proteomes" id="UP000290815"/>
    </source>
</evidence>
<comment type="function">
    <text evidence="2 11">NAD-binding protein involved in the addition of a carboxymethylaminomethyl (cmnm) group at the wobble position (U34) of certain tRNAs, forming tRNA-cmnm(5)s(2)U34.</text>
</comment>
<evidence type="ECO:0000256" key="4">
    <source>
        <dbReference type="ARBA" id="ARBA00020461"/>
    </source>
</evidence>
<feature type="binding site" evidence="11">
    <location>
        <position position="182"/>
    </location>
    <ligand>
        <name>FAD</name>
        <dbReference type="ChEBI" id="CHEBI:57692"/>
    </ligand>
</feature>
<dbReference type="GO" id="GO:0050660">
    <property type="term" value="F:flavin adenine dinucleotide binding"/>
    <property type="evidence" value="ECO:0007669"/>
    <property type="project" value="UniProtKB-UniRule"/>
</dbReference>
<dbReference type="HAMAP" id="MF_00129">
    <property type="entry name" value="MnmG_GidA"/>
    <property type="match status" value="1"/>
</dbReference>
<dbReference type="Pfam" id="PF21680">
    <property type="entry name" value="GIDA_C_1st"/>
    <property type="match status" value="1"/>
</dbReference>
<evidence type="ECO:0000256" key="7">
    <source>
        <dbReference type="ARBA" id="ARBA00022827"/>
    </source>
</evidence>
<dbReference type="SUPFAM" id="SSF51905">
    <property type="entry name" value="FAD/NAD(P)-binding domain"/>
    <property type="match status" value="1"/>
</dbReference>
<keyword evidence="14" id="KW-1185">Reference proteome</keyword>
<comment type="subcellular location">
    <subcellularLocation>
        <location evidence="11">Cytoplasm</location>
    </subcellularLocation>
</comment>
<dbReference type="GO" id="GO:0002098">
    <property type="term" value="P:tRNA wobble uridine modification"/>
    <property type="evidence" value="ECO:0007669"/>
    <property type="project" value="InterPro"/>
</dbReference>
<dbReference type="Pfam" id="PF13932">
    <property type="entry name" value="SAM_GIDA_C"/>
    <property type="match status" value="1"/>
</dbReference>
<accession>A0A449AV77</accession>
<dbReference type="InterPro" id="IPR047001">
    <property type="entry name" value="MnmG_C_subdom"/>
</dbReference>
<dbReference type="Proteomes" id="UP000290815">
    <property type="component" value="Chromosome"/>
</dbReference>
<dbReference type="InterPro" id="IPR044920">
    <property type="entry name" value="MnmG_C_subdom_sf"/>
</dbReference>
<dbReference type="FunFam" id="3.50.50.60:FF:000002">
    <property type="entry name" value="tRNA uridine 5-carboxymethylaminomethyl modification enzyme MnmG"/>
    <property type="match status" value="1"/>
</dbReference>
<dbReference type="SMART" id="SM01228">
    <property type="entry name" value="GIDA_assoc_3"/>
    <property type="match status" value="1"/>
</dbReference>
<organism evidence="13 14">
    <name type="scientific">Mycoplasmopsis glycophila</name>
    <dbReference type="NCBI Taxonomy" id="171285"/>
    <lineage>
        <taxon>Bacteria</taxon>
        <taxon>Bacillati</taxon>
        <taxon>Mycoplasmatota</taxon>
        <taxon>Mycoplasmoidales</taxon>
        <taxon>Metamycoplasmataceae</taxon>
        <taxon>Mycoplasmopsis</taxon>
    </lineage>
</organism>
<dbReference type="EMBL" id="LR215024">
    <property type="protein sequence ID" value="VEU70411.1"/>
    <property type="molecule type" value="Genomic_DNA"/>
</dbReference>
<comment type="cofactor">
    <cofactor evidence="1 11">
        <name>FAD</name>
        <dbReference type="ChEBI" id="CHEBI:57692"/>
    </cofactor>
</comment>
<gene>
    <name evidence="11 13" type="primary">gidA</name>
    <name evidence="11" type="synonym">mnmG</name>
    <name evidence="13" type="ORF">NCTC10194_00422</name>
</gene>
<comment type="subunit">
    <text evidence="9 11">Homodimer. Heterotetramer of two MnmE and two MnmG subunits.</text>
</comment>
<feature type="binding site" evidence="11">
    <location>
        <position position="371"/>
    </location>
    <ligand>
        <name>FAD</name>
        <dbReference type="ChEBI" id="CHEBI:57692"/>
    </ligand>
</feature>
<dbReference type="FunFam" id="1.10.150.570:FF:000001">
    <property type="entry name" value="tRNA uridine 5-carboxymethylaminomethyl modification enzyme MnmG"/>
    <property type="match status" value="1"/>
</dbReference>
<evidence type="ECO:0000256" key="10">
    <source>
        <dbReference type="ARBA" id="ARBA00031800"/>
    </source>
</evidence>
<evidence type="ECO:0000256" key="11">
    <source>
        <dbReference type="HAMAP-Rule" id="MF_00129"/>
    </source>
</evidence>
<dbReference type="KEGG" id="mgly:NCTC10194_00422"/>
<evidence type="ECO:0000256" key="5">
    <source>
        <dbReference type="ARBA" id="ARBA00022630"/>
    </source>
</evidence>
<dbReference type="InterPro" id="IPR020595">
    <property type="entry name" value="MnmG-rel_CS"/>
</dbReference>
<dbReference type="InterPro" id="IPR004416">
    <property type="entry name" value="MnmG"/>
</dbReference>
<sequence length="612" mass="68198">MNKKELNFEAIVVGGGHAGVEAAFALGNKNHKVALISLDLNKLAMMPCNPSIGGPAKGIITREIDALGGVQGYYGDLAMIQIKVLNESKGPAVRALRAQIDKEKYSKLILEDLEKHSNITLIEGIVTNILTNENNEFKAVVLEDGTVINANVLVITTGTYMNSRILRGDTVTISGPDNQKTTPKISQSLINLGFELQRLKTGTPARVYADSIDFSQVEKEELQDCSLSFSNRSGVKISDQVSCYLTYTNEETHKIIEENIDKSAMYSGLIEGIGPRYCPSIEDKVMRFRDKNRHQVFFEPETVEGDIIYVNGMSTSMPIEVQDKMLRTIPGLQNCRIQKWGYAIEYDALNPLQISPSLESKVVKNIFTAGQINGTSGYEEAAAQGLIAGINAALKLENQEPLILKRHDAYIGVLIDDLVTKGTKEPYRMLTSRAEYRLLLRNDNPDLRLAKYGYEVGLISEADYAKVVAKYQLIEEKIEELSKTFLSSKSELAQKYGIENGVSLLKVVARPDVQAVDVLGDFPFKNELTIMVRLDGYIKKQETQAQKMMRLEDFKIPSDIDYDEVLNIATEAKQKLKQIDPKTIGQASRISGINPADIQMLMFHIETRRNKK</sequence>
<dbReference type="Gene3D" id="3.50.50.60">
    <property type="entry name" value="FAD/NAD(P)-binding domain"/>
    <property type="match status" value="2"/>
</dbReference>
<keyword evidence="8 11" id="KW-0520">NAD</keyword>
<dbReference type="PANTHER" id="PTHR11806">
    <property type="entry name" value="GLUCOSE INHIBITED DIVISION PROTEIN A"/>
    <property type="match status" value="1"/>
</dbReference>
<name>A0A449AV77_9BACT</name>
<evidence type="ECO:0000256" key="8">
    <source>
        <dbReference type="ARBA" id="ARBA00023027"/>
    </source>
</evidence>
<protein>
    <recommendedName>
        <fullName evidence="4 11">tRNA uridine 5-carboxymethylaminomethyl modification enzyme MnmG</fullName>
    </recommendedName>
    <alternativeName>
        <fullName evidence="10 11">Glucose-inhibited division protein A</fullName>
    </alternativeName>
</protein>
<evidence type="ECO:0000313" key="13">
    <source>
        <dbReference type="EMBL" id="VEU70411.1"/>
    </source>
</evidence>
<dbReference type="InterPro" id="IPR049312">
    <property type="entry name" value="GIDA_C_N"/>
</dbReference>
<evidence type="ECO:0000256" key="3">
    <source>
        <dbReference type="ARBA" id="ARBA00007653"/>
    </source>
</evidence>
<feature type="binding site" evidence="11">
    <location>
        <position position="126"/>
    </location>
    <ligand>
        <name>FAD</name>
        <dbReference type="ChEBI" id="CHEBI:57692"/>
    </ligand>
</feature>
<dbReference type="GO" id="GO:0005829">
    <property type="term" value="C:cytosol"/>
    <property type="evidence" value="ECO:0007669"/>
    <property type="project" value="TreeGrafter"/>
</dbReference>
<dbReference type="Pfam" id="PF01134">
    <property type="entry name" value="GIDA"/>
    <property type="match status" value="1"/>
</dbReference>
<dbReference type="PROSITE" id="PS01280">
    <property type="entry name" value="GIDA_1"/>
    <property type="match status" value="1"/>
</dbReference>
<dbReference type="NCBIfam" id="TIGR00136">
    <property type="entry name" value="mnmG_gidA"/>
    <property type="match status" value="1"/>
</dbReference>
<dbReference type="InterPro" id="IPR026904">
    <property type="entry name" value="MnmG_C"/>
</dbReference>
<evidence type="ECO:0000259" key="12">
    <source>
        <dbReference type="SMART" id="SM01228"/>
    </source>
</evidence>
<feature type="binding site" evidence="11">
    <location>
        <begin position="14"/>
        <end position="19"/>
    </location>
    <ligand>
        <name>FAD</name>
        <dbReference type="ChEBI" id="CHEBI:57692"/>
    </ligand>
</feature>
<evidence type="ECO:0000256" key="6">
    <source>
        <dbReference type="ARBA" id="ARBA00022694"/>
    </source>
</evidence>
<comment type="similarity">
    <text evidence="3 11">Belongs to the MnmG family.</text>
</comment>
<dbReference type="PANTHER" id="PTHR11806:SF0">
    <property type="entry name" value="PROTEIN MTO1 HOMOLOG, MITOCHONDRIAL"/>
    <property type="match status" value="1"/>
</dbReference>